<dbReference type="AlphaFoldDB" id="A0A832ZC92"/>
<dbReference type="NCBIfam" id="TIGR00661">
    <property type="entry name" value="MJ1255"/>
    <property type="match status" value="1"/>
</dbReference>
<evidence type="ECO:0000259" key="2">
    <source>
        <dbReference type="Pfam" id="PF04101"/>
    </source>
</evidence>
<gene>
    <name evidence="3" type="ORF">EYH15_04740</name>
</gene>
<evidence type="ECO:0000313" key="3">
    <source>
        <dbReference type="EMBL" id="HIP84776.1"/>
    </source>
</evidence>
<proteinExistence type="inferred from homology"/>
<feature type="domain" description="Glycosyl transferase family 28 C-terminal" evidence="2">
    <location>
        <begin position="200"/>
        <end position="351"/>
    </location>
</feature>
<dbReference type="Proteomes" id="UP000643554">
    <property type="component" value="Unassembled WGS sequence"/>
</dbReference>
<evidence type="ECO:0000313" key="4">
    <source>
        <dbReference type="Proteomes" id="UP000643554"/>
    </source>
</evidence>
<dbReference type="SUPFAM" id="SSF53756">
    <property type="entry name" value="UDP-Glycosyltransferase/glycogen phosphorylase"/>
    <property type="match status" value="1"/>
</dbReference>
<comment type="caution">
    <text evidence="3">The sequence shown here is derived from an EMBL/GenBank/DDBJ whole genome shotgun (WGS) entry which is preliminary data.</text>
</comment>
<organism evidence="3 4">
    <name type="scientific">Methanothermococcus okinawensis</name>
    <dbReference type="NCBI Taxonomy" id="155863"/>
    <lineage>
        <taxon>Archaea</taxon>
        <taxon>Methanobacteriati</taxon>
        <taxon>Methanobacteriota</taxon>
        <taxon>Methanomada group</taxon>
        <taxon>Methanococci</taxon>
        <taxon>Methanococcales</taxon>
        <taxon>Methanococcaceae</taxon>
        <taxon>Methanothermococcus</taxon>
    </lineage>
</organism>
<accession>A0A832ZC92</accession>
<dbReference type="Pfam" id="PF04101">
    <property type="entry name" value="Glyco_tran_28_C"/>
    <property type="match status" value="1"/>
</dbReference>
<dbReference type="PANTHER" id="PTHR21015">
    <property type="entry name" value="UDP-N-ACETYLGLUCOSAMINE--N-ACETYLMURAMYL-(PENTAPEPTIDE) PYROPHOSPHORYL-UNDECAPRENOL N-ACETYLGLUCOSAMINE TRANSFERASE 1"/>
    <property type="match status" value="1"/>
</dbReference>
<dbReference type="PANTHER" id="PTHR21015:SF22">
    <property type="entry name" value="GLYCOSYLTRANSFERASE"/>
    <property type="match status" value="1"/>
</dbReference>
<dbReference type="GO" id="GO:0016758">
    <property type="term" value="F:hexosyltransferase activity"/>
    <property type="evidence" value="ECO:0007669"/>
    <property type="project" value="InterPro"/>
</dbReference>
<comment type="similarity">
    <text evidence="1">Belongs to the glycosyltransferase 28 family.</text>
</comment>
<dbReference type="Gene3D" id="3.40.50.2000">
    <property type="entry name" value="Glycogen Phosphorylase B"/>
    <property type="match status" value="2"/>
</dbReference>
<name>A0A832ZC92_9EURY</name>
<dbReference type="InterPro" id="IPR005262">
    <property type="entry name" value="MJ1255-like"/>
</dbReference>
<evidence type="ECO:0000256" key="1">
    <source>
        <dbReference type="ARBA" id="ARBA00006962"/>
    </source>
</evidence>
<dbReference type="EMBL" id="DQUI01000076">
    <property type="protein sequence ID" value="HIP84776.1"/>
    <property type="molecule type" value="Genomic_DNA"/>
</dbReference>
<dbReference type="InterPro" id="IPR007235">
    <property type="entry name" value="Glyco_trans_28_C"/>
</dbReference>
<reference evidence="3" key="1">
    <citation type="journal article" date="2020" name="ISME J.">
        <title>Gammaproteobacteria mediating utilization of methyl-, sulfur- and petroleum organic compounds in deep ocean hydrothermal plumes.</title>
        <authorList>
            <person name="Zhou Z."/>
            <person name="Liu Y."/>
            <person name="Pan J."/>
            <person name="Cron B.R."/>
            <person name="Toner B.M."/>
            <person name="Anantharaman K."/>
            <person name="Breier J.A."/>
            <person name="Dick G.J."/>
            <person name="Li M."/>
        </authorList>
    </citation>
    <scope>NUCLEOTIDE SEQUENCE</scope>
    <source>
        <strain evidence="3">SZUA-1453</strain>
    </source>
</reference>
<sequence>MKILISVCGEGFGHTTRCLAIGEELSKEHEVKFIAYGKSMEYIKRCNFEVFETCPEIKLTGYEGRFDIKGSIFNREHKPTEAIKRELKIVRKYKPDLIIVDCKYSTALIAKLLNIPFYIVTNQNYSRSQDSRRFIVYPVMRFLNIINKRARGVIVPDLPMPYTICEYNLTMLNNLHFVGPLIRYNIEDYWDDEDEGYILSVIGGFEYRYRILKLLNEISRKRGVKVKMVCGSYEVAEKLRRIKAPNVEVIPFTTDMKDLIRRCSFIVCHGGHSTLMEAISFGKPVITIPDLYHPEQENNSRKIGDLKCGIVLSHINLEDSLEWAIEEMLTNPLYSRNARKLKELSKFYNGRKNIREMIKRFERDNRSGGTSSLLKLSGDSKNFKVF</sequence>
<dbReference type="CDD" id="cd03785">
    <property type="entry name" value="GT28_MurG"/>
    <property type="match status" value="1"/>
</dbReference>
<protein>
    <recommendedName>
        <fullName evidence="2">Glycosyl transferase family 28 C-terminal domain-containing protein</fullName>
    </recommendedName>
</protein>